<keyword evidence="3" id="KW-1185">Reference proteome</keyword>
<dbReference type="EnsemblMetazoa" id="CLYHEMT019892.1">
    <property type="protein sequence ID" value="CLYHEMP019892.1"/>
    <property type="gene ID" value="CLYHEMG019892"/>
</dbReference>
<name>A0A7M5XC88_9CNID</name>
<accession>A0A7M5XC88</accession>
<dbReference type="AlphaFoldDB" id="A0A7M5XC88"/>
<proteinExistence type="predicted"/>
<evidence type="ECO:0000313" key="3">
    <source>
        <dbReference type="Proteomes" id="UP000594262"/>
    </source>
</evidence>
<reference evidence="2" key="1">
    <citation type="submission" date="2021-01" db="UniProtKB">
        <authorList>
            <consortium name="EnsemblMetazoa"/>
        </authorList>
    </citation>
    <scope>IDENTIFICATION</scope>
</reference>
<feature type="region of interest" description="Disordered" evidence="1">
    <location>
        <begin position="124"/>
        <end position="144"/>
    </location>
</feature>
<organism evidence="2 3">
    <name type="scientific">Clytia hemisphaerica</name>
    <dbReference type="NCBI Taxonomy" id="252671"/>
    <lineage>
        <taxon>Eukaryota</taxon>
        <taxon>Metazoa</taxon>
        <taxon>Cnidaria</taxon>
        <taxon>Hydrozoa</taxon>
        <taxon>Hydroidolina</taxon>
        <taxon>Leptothecata</taxon>
        <taxon>Obeliida</taxon>
        <taxon>Clytiidae</taxon>
        <taxon>Clytia</taxon>
    </lineage>
</organism>
<protein>
    <submittedName>
        <fullName evidence="2">Uncharacterized protein</fullName>
    </submittedName>
</protein>
<dbReference type="OrthoDB" id="6022533at2759"/>
<evidence type="ECO:0000256" key="1">
    <source>
        <dbReference type="SAM" id="MobiDB-lite"/>
    </source>
</evidence>
<sequence>MMNEEEEFENIIDFDDDPDFDEEELFTLECHPDPHDETTEVVVPDDVREMLNEGVDDDAENVFVLDEIPTVTFVSDETVNIIPSSSKSAAEKPILICENCSKKYKMKFHYNKHILICKPKSANVSDKSTTKRKPKQPPANSTKKAAKTITFPAVFKAHEKKDYVKDSTARFLGCLKSCADDPFFNLKSACETPGNMTVKLAKSLLENDESCFDEIAKQFSEWLLPALNLPGTSDAREHCCKLFIQEMISSESNHQIWKTFLTKIGINLVVHKRPVNMLFSFVATKFFEESLIWKNAVLIKTGMRVDYTKLKMSEHEEKILRYVAGYIPYSLKRQYWSRRHESTGLMITELVSSWMVNEDQELTEHKPFYEYTLSWTNRINRGGLMIVNEVFFVFVKRMEMVVRDVLNKTLIRNYKGEDLRDLIMTKMLKNELLDRSWRGITRIVHNKELVDVIKKVIFRKWMTMRIKSFVNAWIQSIKWKASKEKQAKKAAKNNKDNDKEDKSKTKAKTNIDKVSRQAEPGLRKALYSSK</sequence>
<feature type="region of interest" description="Disordered" evidence="1">
    <location>
        <begin position="485"/>
        <end position="530"/>
    </location>
</feature>
<evidence type="ECO:0000313" key="2">
    <source>
        <dbReference type="EnsemblMetazoa" id="CLYHEMP019892.1"/>
    </source>
</evidence>
<dbReference type="Proteomes" id="UP000594262">
    <property type="component" value="Unplaced"/>
</dbReference>
<feature type="compositionally biased region" description="Basic and acidic residues" evidence="1">
    <location>
        <begin position="485"/>
        <end position="516"/>
    </location>
</feature>
<dbReference type="GeneID" id="136823340"/>
<dbReference type="RefSeq" id="XP_066935620.1">
    <property type="nucleotide sequence ID" value="XM_067079519.1"/>
</dbReference>